<keyword evidence="4 6" id="KW-0560">Oxidoreductase</keyword>
<dbReference type="Gene3D" id="1.20.120.310">
    <property type="entry name" value="ERV/ALR sulfhydryl oxidase domain"/>
    <property type="match status" value="1"/>
</dbReference>
<reference evidence="9" key="1">
    <citation type="submission" date="2021-01" db="EMBL/GenBank/DDBJ databases">
        <authorList>
            <person name="Corre E."/>
            <person name="Pelletier E."/>
            <person name="Niang G."/>
            <person name="Scheremetjew M."/>
            <person name="Finn R."/>
            <person name="Kale V."/>
            <person name="Holt S."/>
            <person name="Cochrane G."/>
            <person name="Meng A."/>
            <person name="Brown T."/>
            <person name="Cohen L."/>
        </authorList>
    </citation>
    <scope>NUCLEOTIDE SEQUENCE</scope>
    <source>
        <strain evidence="9">Grunow 1884</strain>
    </source>
</reference>
<dbReference type="PANTHER" id="PTHR12645:SF0">
    <property type="entry name" value="FAD-LINKED SULFHYDRYL OXIDASE ALR"/>
    <property type="match status" value="1"/>
</dbReference>
<keyword evidence="3 6" id="KW-0274">FAD</keyword>
<dbReference type="GO" id="GO:0016971">
    <property type="term" value="F:flavin-dependent sulfhydryl oxidase activity"/>
    <property type="evidence" value="ECO:0007669"/>
    <property type="project" value="InterPro"/>
</dbReference>
<evidence type="ECO:0000256" key="5">
    <source>
        <dbReference type="ARBA" id="ARBA00023157"/>
    </source>
</evidence>
<dbReference type="EC" id="1.8.3.2" evidence="6"/>
<feature type="region of interest" description="Disordered" evidence="7">
    <location>
        <begin position="50"/>
        <end position="74"/>
    </location>
</feature>
<evidence type="ECO:0000256" key="2">
    <source>
        <dbReference type="ARBA" id="ARBA00022630"/>
    </source>
</evidence>
<dbReference type="SUPFAM" id="SSF69000">
    <property type="entry name" value="FAD-dependent thiol oxidase"/>
    <property type="match status" value="1"/>
</dbReference>
<dbReference type="InterPro" id="IPR017905">
    <property type="entry name" value="ERV/ALR_sulphydryl_oxidase"/>
</dbReference>
<feature type="compositionally biased region" description="Basic and acidic residues" evidence="7">
    <location>
        <begin position="1"/>
        <end position="11"/>
    </location>
</feature>
<dbReference type="InterPro" id="IPR036774">
    <property type="entry name" value="ERV/ALR_sulphydryl_oxid_sf"/>
</dbReference>
<comment type="catalytic activity">
    <reaction evidence="6">
        <text>2 R'C(R)SH + O2 = R'C(R)S-S(R)CR' + H2O2</text>
        <dbReference type="Rhea" id="RHEA:17357"/>
        <dbReference type="ChEBI" id="CHEBI:15379"/>
        <dbReference type="ChEBI" id="CHEBI:16240"/>
        <dbReference type="ChEBI" id="CHEBI:16520"/>
        <dbReference type="ChEBI" id="CHEBI:17412"/>
        <dbReference type="EC" id="1.8.3.2"/>
    </reaction>
</comment>
<name>A0A7S2A1F6_TRICV</name>
<evidence type="ECO:0000256" key="7">
    <source>
        <dbReference type="SAM" id="MobiDB-lite"/>
    </source>
</evidence>
<evidence type="ECO:0000256" key="1">
    <source>
        <dbReference type="ARBA" id="ARBA00001974"/>
    </source>
</evidence>
<feature type="domain" description="ERV/ALR sulfhydryl oxidase" evidence="8">
    <location>
        <begin position="69"/>
        <end position="171"/>
    </location>
</feature>
<evidence type="ECO:0000259" key="8">
    <source>
        <dbReference type="PROSITE" id="PS51324"/>
    </source>
</evidence>
<dbReference type="EMBL" id="HBGO01030703">
    <property type="protein sequence ID" value="CAD9354799.1"/>
    <property type="molecule type" value="Transcribed_RNA"/>
</dbReference>
<keyword evidence="5" id="KW-1015">Disulfide bond</keyword>
<protein>
    <recommendedName>
        <fullName evidence="6">Sulfhydryl oxidase</fullName>
        <ecNumber evidence="6">1.8.3.2</ecNumber>
    </recommendedName>
</protein>
<keyword evidence="2 6" id="KW-0285">Flavoprotein</keyword>
<evidence type="ECO:0000256" key="4">
    <source>
        <dbReference type="ARBA" id="ARBA00023002"/>
    </source>
</evidence>
<gene>
    <name evidence="9" type="ORF">OSIN01602_LOCUS17637</name>
</gene>
<dbReference type="GO" id="GO:0005739">
    <property type="term" value="C:mitochondrion"/>
    <property type="evidence" value="ECO:0007669"/>
    <property type="project" value="TreeGrafter"/>
</dbReference>
<dbReference type="AlphaFoldDB" id="A0A7S2A1F6"/>
<dbReference type="PANTHER" id="PTHR12645">
    <property type="entry name" value="ALR/ERV"/>
    <property type="match status" value="1"/>
</dbReference>
<evidence type="ECO:0000313" key="9">
    <source>
        <dbReference type="EMBL" id="CAD9354799.1"/>
    </source>
</evidence>
<comment type="cofactor">
    <cofactor evidence="1 6">
        <name>FAD</name>
        <dbReference type="ChEBI" id="CHEBI:57692"/>
    </cofactor>
</comment>
<dbReference type="InterPro" id="IPR039799">
    <property type="entry name" value="ALR/ERV"/>
</dbReference>
<organism evidence="9">
    <name type="scientific">Trieres chinensis</name>
    <name type="common">Marine centric diatom</name>
    <name type="synonym">Odontella sinensis</name>
    <dbReference type="NCBI Taxonomy" id="1514140"/>
    <lineage>
        <taxon>Eukaryota</taxon>
        <taxon>Sar</taxon>
        <taxon>Stramenopiles</taxon>
        <taxon>Ochrophyta</taxon>
        <taxon>Bacillariophyta</taxon>
        <taxon>Mediophyceae</taxon>
        <taxon>Biddulphiophycidae</taxon>
        <taxon>Eupodiscales</taxon>
        <taxon>Parodontellaceae</taxon>
        <taxon>Trieres</taxon>
    </lineage>
</organism>
<evidence type="ECO:0000256" key="6">
    <source>
        <dbReference type="RuleBase" id="RU371123"/>
    </source>
</evidence>
<feature type="region of interest" description="Disordered" evidence="7">
    <location>
        <begin position="1"/>
        <end position="29"/>
    </location>
</feature>
<dbReference type="PROSITE" id="PS51324">
    <property type="entry name" value="ERV_ALR"/>
    <property type="match status" value="1"/>
</dbReference>
<accession>A0A7S2A1F6</accession>
<proteinExistence type="predicted"/>
<dbReference type="Pfam" id="PF04777">
    <property type="entry name" value="Evr1_Alr"/>
    <property type="match status" value="1"/>
</dbReference>
<sequence>MAPKDHGREAPHTPTEMPPPSLPFGSLMKNLDDCDRPACEDTVSALSAALGRAQKKQATGGKPPEEKKCQPTSGELGSASWTLLHSMAAWYPENPNPSERRKMTDFMSALATFYPCTYCADDFRTNLEQSPVRTRSREDLCVWLCEQHNLVNQKIGKPLFKCEMQDLDERWRKSSDPRCS</sequence>
<evidence type="ECO:0000256" key="3">
    <source>
        <dbReference type="ARBA" id="ARBA00022827"/>
    </source>
</evidence>
<dbReference type="GO" id="GO:0050660">
    <property type="term" value="F:flavin adenine dinucleotide binding"/>
    <property type="evidence" value="ECO:0007669"/>
    <property type="project" value="TreeGrafter"/>
</dbReference>